<organism evidence="2 3">
    <name type="scientific">Sulfitobacter aestuarii</name>
    <dbReference type="NCBI Taxonomy" id="2161676"/>
    <lineage>
        <taxon>Bacteria</taxon>
        <taxon>Pseudomonadati</taxon>
        <taxon>Pseudomonadota</taxon>
        <taxon>Alphaproteobacteria</taxon>
        <taxon>Rhodobacterales</taxon>
        <taxon>Roseobacteraceae</taxon>
        <taxon>Sulfitobacter</taxon>
    </lineage>
</organism>
<feature type="compositionally biased region" description="Acidic residues" evidence="1">
    <location>
        <begin position="165"/>
        <end position="183"/>
    </location>
</feature>
<feature type="compositionally biased region" description="Basic and acidic residues" evidence="1">
    <location>
        <begin position="132"/>
        <end position="148"/>
    </location>
</feature>
<proteinExistence type="predicted"/>
<dbReference type="RefSeq" id="WP_386372462.1">
    <property type="nucleotide sequence ID" value="NZ_JBHUMP010000003.1"/>
</dbReference>
<feature type="compositionally biased region" description="Polar residues" evidence="1">
    <location>
        <begin position="105"/>
        <end position="125"/>
    </location>
</feature>
<dbReference type="EMBL" id="JBHUMP010000003">
    <property type="protein sequence ID" value="MFD2739140.1"/>
    <property type="molecule type" value="Genomic_DNA"/>
</dbReference>
<protein>
    <recommendedName>
        <fullName evidence="4">Glycerol-3-phosphate dehydrogenase</fullName>
    </recommendedName>
</protein>
<comment type="caution">
    <text evidence="2">The sequence shown here is derived from an EMBL/GenBank/DDBJ whole genome shotgun (WGS) entry which is preliminary data.</text>
</comment>
<feature type="region of interest" description="Disordered" evidence="1">
    <location>
        <begin position="225"/>
        <end position="332"/>
    </location>
</feature>
<evidence type="ECO:0000256" key="1">
    <source>
        <dbReference type="SAM" id="MobiDB-lite"/>
    </source>
</evidence>
<feature type="region of interest" description="Disordered" evidence="1">
    <location>
        <begin position="97"/>
        <end position="211"/>
    </location>
</feature>
<accession>A0ABW5U1I1</accession>
<reference evidence="3" key="1">
    <citation type="journal article" date="2019" name="Int. J. Syst. Evol. Microbiol.">
        <title>The Global Catalogue of Microorganisms (GCM) 10K type strain sequencing project: providing services to taxonomists for standard genome sequencing and annotation.</title>
        <authorList>
            <consortium name="The Broad Institute Genomics Platform"/>
            <consortium name="The Broad Institute Genome Sequencing Center for Infectious Disease"/>
            <person name="Wu L."/>
            <person name="Ma J."/>
        </authorList>
    </citation>
    <scope>NUCLEOTIDE SEQUENCE [LARGE SCALE GENOMIC DNA]</scope>
    <source>
        <strain evidence="3">TISTR 2562</strain>
    </source>
</reference>
<name>A0ABW5U1I1_9RHOB</name>
<sequence>MSDPVTNAEVEDVLSSIRRLVSEDTRPQHRTAPVQHAAPEQDDEEGALLPRPGQDRLVLTPALRVAEVTRAAVERGEAEAKAPRAAAQILQLGEAEALPRATEASGDTSVTEASDDASVTGQDPSQVGAAEALKEDFHFVSRSRRDPQGEAAEVDLPEQDRSEEVAPEEAVSEEAAPEQDAPEEAVAAKETTEPFALCDAQSDAQPVERKSLSAKIAALEAVIGKRSETWEPDDTGGDEYSGTDGPTMAWEDDVERDATGAPLQAPDEADTGAGMREDDNVEAEPIEVTPDDLPDLAAAQEPEPASEVSPDAPPNDTAQNGAGSDGEDQILDEEALRELVSEIVRSELQGALGERITRNVRKLVRREIHRALSVQDLE</sequence>
<evidence type="ECO:0000313" key="3">
    <source>
        <dbReference type="Proteomes" id="UP001597474"/>
    </source>
</evidence>
<dbReference type="Proteomes" id="UP001597474">
    <property type="component" value="Unassembled WGS sequence"/>
</dbReference>
<keyword evidence="3" id="KW-1185">Reference proteome</keyword>
<feature type="compositionally biased region" description="Acidic residues" evidence="1">
    <location>
        <begin position="279"/>
        <end position="294"/>
    </location>
</feature>
<gene>
    <name evidence="2" type="ORF">ACFSUD_06150</name>
</gene>
<evidence type="ECO:0000313" key="2">
    <source>
        <dbReference type="EMBL" id="MFD2739140.1"/>
    </source>
</evidence>
<feature type="region of interest" description="Disordered" evidence="1">
    <location>
        <begin position="20"/>
        <end position="54"/>
    </location>
</feature>
<evidence type="ECO:0008006" key="4">
    <source>
        <dbReference type="Google" id="ProtNLM"/>
    </source>
</evidence>